<accession>A0A5C6RWZ3</accession>
<dbReference type="PANTHER" id="PTHR30069:SF29">
    <property type="entry name" value="HEMOGLOBIN AND HEMOGLOBIN-HAPTOGLOBIN-BINDING PROTEIN 1-RELATED"/>
    <property type="match status" value="1"/>
</dbReference>
<keyword evidence="8 14" id="KW-0675">Receptor</keyword>
<keyword evidence="3" id="KW-1134">Transmembrane beta strand</keyword>
<evidence type="ECO:0000256" key="9">
    <source>
        <dbReference type="ARBA" id="ARBA00023237"/>
    </source>
</evidence>
<dbReference type="GO" id="GO:0009279">
    <property type="term" value="C:cell outer membrane"/>
    <property type="evidence" value="ECO:0007669"/>
    <property type="project" value="UniProtKB-SubCell"/>
</dbReference>
<comment type="caution">
    <text evidence="14">The sequence shown here is derived from an EMBL/GenBank/DDBJ whole genome shotgun (WGS) entry which is preliminary data.</text>
</comment>
<name>A0A5C6RWZ3_9BACT</name>
<evidence type="ECO:0000313" key="15">
    <source>
        <dbReference type="Proteomes" id="UP000321580"/>
    </source>
</evidence>
<keyword evidence="7 10" id="KW-0472">Membrane</keyword>
<comment type="subcellular location">
    <subcellularLocation>
        <location evidence="1">Cell outer membrane</location>
        <topology evidence="1">Multi-pass membrane protein</topology>
    </subcellularLocation>
</comment>
<dbReference type="SUPFAM" id="SSF56935">
    <property type="entry name" value="Porins"/>
    <property type="match status" value="1"/>
</dbReference>
<dbReference type="EMBL" id="VOOR01000008">
    <property type="protein sequence ID" value="TXB66339.1"/>
    <property type="molecule type" value="Genomic_DNA"/>
</dbReference>
<dbReference type="InterPro" id="IPR000531">
    <property type="entry name" value="Beta-barrel_TonB"/>
</dbReference>
<dbReference type="PANTHER" id="PTHR30069">
    <property type="entry name" value="TONB-DEPENDENT OUTER MEMBRANE RECEPTOR"/>
    <property type="match status" value="1"/>
</dbReference>
<evidence type="ECO:0000256" key="10">
    <source>
        <dbReference type="RuleBase" id="RU003357"/>
    </source>
</evidence>
<gene>
    <name evidence="14" type="ORF">FRY97_05865</name>
</gene>
<keyword evidence="9" id="KW-0998">Cell outer membrane</keyword>
<evidence type="ECO:0000256" key="6">
    <source>
        <dbReference type="ARBA" id="ARBA00023077"/>
    </source>
</evidence>
<keyword evidence="4" id="KW-0812">Transmembrane</keyword>
<proteinExistence type="inferred from homology"/>
<evidence type="ECO:0000313" key="14">
    <source>
        <dbReference type="EMBL" id="TXB66339.1"/>
    </source>
</evidence>
<dbReference type="OrthoDB" id="9762903at2"/>
<dbReference type="Gene3D" id="2.40.170.20">
    <property type="entry name" value="TonB-dependent receptor, beta-barrel domain"/>
    <property type="match status" value="1"/>
</dbReference>
<feature type="domain" description="TonB-dependent receptor plug" evidence="13">
    <location>
        <begin position="70"/>
        <end position="152"/>
    </location>
</feature>
<evidence type="ECO:0000256" key="8">
    <source>
        <dbReference type="ARBA" id="ARBA00023170"/>
    </source>
</evidence>
<evidence type="ECO:0000256" key="5">
    <source>
        <dbReference type="ARBA" id="ARBA00022729"/>
    </source>
</evidence>
<comment type="similarity">
    <text evidence="10">Belongs to the TonB-dependent receptor family.</text>
</comment>
<keyword evidence="2" id="KW-0813">Transport</keyword>
<dbReference type="Proteomes" id="UP000321580">
    <property type="component" value="Unassembled WGS sequence"/>
</dbReference>
<evidence type="ECO:0000256" key="11">
    <source>
        <dbReference type="SAM" id="SignalP"/>
    </source>
</evidence>
<evidence type="ECO:0000259" key="13">
    <source>
        <dbReference type="Pfam" id="PF07715"/>
    </source>
</evidence>
<feature type="domain" description="TonB-dependent receptor-like beta-barrel" evidence="12">
    <location>
        <begin position="273"/>
        <end position="606"/>
    </location>
</feature>
<keyword evidence="6 10" id="KW-0798">TonB box</keyword>
<protein>
    <submittedName>
        <fullName evidence="14">TonB-dependent receptor</fullName>
    </submittedName>
</protein>
<dbReference type="GO" id="GO:0015344">
    <property type="term" value="F:siderophore uptake transmembrane transporter activity"/>
    <property type="evidence" value="ECO:0007669"/>
    <property type="project" value="TreeGrafter"/>
</dbReference>
<dbReference type="InterPro" id="IPR039426">
    <property type="entry name" value="TonB-dep_rcpt-like"/>
</dbReference>
<dbReference type="Pfam" id="PF07715">
    <property type="entry name" value="Plug"/>
    <property type="match status" value="1"/>
</dbReference>
<dbReference type="InterPro" id="IPR036942">
    <property type="entry name" value="Beta-barrel_TonB_sf"/>
</dbReference>
<dbReference type="Pfam" id="PF00593">
    <property type="entry name" value="TonB_dep_Rec_b-barrel"/>
    <property type="match status" value="1"/>
</dbReference>
<keyword evidence="5 11" id="KW-0732">Signal</keyword>
<reference evidence="14 15" key="1">
    <citation type="submission" date="2019-08" db="EMBL/GenBank/DDBJ databases">
        <title>Genome of Phaeodactylibacter luteus.</title>
        <authorList>
            <person name="Bowman J.P."/>
        </authorList>
    </citation>
    <scope>NUCLEOTIDE SEQUENCE [LARGE SCALE GENOMIC DNA]</scope>
    <source>
        <strain evidence="14 15">KCTC 42180</strain>
    </source>
</reference>
<dbReference type="Gene3D" id="2.170.130.10">
    <property type="entry name" value="TonB-dependent receptor, plug domain"/>
    <property type="match status" value="1"/>
</dbReference>
<evidence type="ECO:0000256" key="1">
    <source>
        <dbReference type="ARBA" id="ARBA00004571"/>
    </source>
</evidence>
<organism evidence="14 15">
    <name type="scientific">Phaeodactylibacter luteus</name>
    <dbReference type="NCBI Taxonomy" id="1564516"/>
    <lineage>
        <taxon>Bacteria</taxon>
        <taxon>Pseudomonadati</taxon>
        <taxon>Bacteroidota</taxon>
        <taxon>Saprospiria</taxon>
        <taxon>Saprospirales</taxon>
        <taxon>Haliscomenobacteraceae</taxon>
        <taxon>Phaeodactylibacter</taxon>
    </lineage>
</organism>
<sequence length="634" mass="70228">MVPCRPLSHLLCCCAGLLLQLSALAQVRTDSIYTLPGAEVSARPLSRHTIGVAEVAWDTTELSLQAGYFLPDLLERTGTAYIKSYGGGSIATTSIRGGSAGQTAVTWNGLPLQSPMLGQLDFSLFPLSFTDEAALQLGSGTASWGSGAVGGTVVLNNRPLAEDGMELGLRLLSGSFGLSDQQARLRWRKSGWAVGTRLFHRQASHDFWYELENGEERQQQHAAVEQKGGLQEVYWSPSARHEVRLLAWWQASGREVPPTTVQARSRAFQLDTFLRTALRWEHTASKGLYRVQAAWFRESIDYADPLIALRAYSYFKTLLTEAEGEWQWGRQHVKGGLFSNYTQAVADGYGGARPQEHRMAAFGSVRRSFGPLTAQLSARQGISDGQPMPFVPDLGLEWRWSSALSSRFRLNRSFRLPTLNDRYWAPGGDPALQPEQGWGAELGIDAEHSLGQIALNGQATVYHRRMTDWILWSVEEGQGFWSANNITTVRSRGLELQGGMHAPLLSGGLRLNGSYAYSEAVNLVALQLPALAAGQQLPYTPRHLGHLSATYRRGSLLVRYWHRWAGAVGSSNQGELPGYNLGGLHLQHGFFRWRFLGSAFLRADNIWGASYRVVERRPMPGRAFQIGFNFTYKK</sequence>
<dbReference type="InterPro" id="IPR012910">
    <property type="entry name" value="Plug_dom"/>
</dbReference>
<dbReference type="InterPro" id="IPR037066">
    <property type="entry name" value="Plug_dom_sf"/>
</dbReference>
<feature type="signal peptide" evidence="11">
    <location>
        <begin position="1"/>
        <end position="25"/>
    </location>
</feature>
<evidence type="ECO:0000256" key="3">
    <source>
        <dbReference type="ARBA" id="ARBA00022452"/>
    </source>
</evidence>
<evidence type="ECO:0000256" key="4">
    <source>
        <dbReference type="ARBA" id="ARBA00022692"/>
    </source>
</evidence>
<dbReference type="GO" id="GO:0044718">
    <property type="term" value="P:siderophore transmembrane transport"/>
    <property type="evidence" value="ECO:0007669"/>
    <property type="project" value="TreeGrafter"/>
</dbReference>
<evidence type="ECO:0000256" key="7">
    <source>
        <dbReference type="ARBA" id="ARBA00023136"/>
    </source>
</evidence>
<keyword evidence="15" id="KW-1185">Reference proteome</keyword>
<evidence type="ECO:0000256" key="2">
    <source>
        <dbReference type="ARBA" id="ARBA00022448"/>
    </source>
</evidence>
<dbReference type="AlphaFoldDB" id="A0A5C6RWZ3"/>
<dbReference type="RefSeq" id="WP_147166508.1">
    <property type="nucleotide sequence ID" value="NZ_VOOR01000008.1"/>
</dbReference>
<evidence type="ECO:0000259" key="12">
    <source>
        <dbReference type="Pfam" id="PF00593"/>
    </source>
</evidence>
<feature type="chain" id="PRO_5023133039" evidence="11">
    <location>
        <begin position="26"/>
        <end position="634"/>
    </location>
</feature>